<dbReference type="Proteomes" id="UP001283361">
    <property type="component" value="Unassembled WGS sequence"/>
</dbReference>
<sequence>MKIDSDIVLFSTPPLLHQLYRSGHVFIDGTFKFCRTFYLQIYSLHVWENGIYLPCAFLLLLDKRQSTYERVLTVLHSECFEQQTAFKPEYIHLDLEVGMMNAFKTSFPSSTIKPCQYRIAQTRYRFINQVLLSLVYKSGVRGDHTAKWLKTCFVLTALDPDNFENAFHFTLIAEVPEIQSGDRFDQFLVCLHNNYRWKTSKFTPSLWASQDTHLRRNNAYEACHSRFAKSFKSPHTNVF</sequence>
<accession>A0AAE0Y9G1</accession>
<dbReference type="AlphaFoldDB" id="A0AAE0Y9G1"/>
<evidence type="ECO:0000313" key="3">
    <source>
        <dbReference type="Proteomes" id="UP001283361"/>
    </source>
</evidence>
<evidence type="ECO:0000259" key="1">
    <source>
        <dbReference type="Pfam" id="PF10551"/>
    </source>
</evidence>
<feature type="domain" description="MULE transposase" evidence="1">
    <location>
        <begin position="25"/>
        <end position="121"/>
    </location>
</feature>
<organism evidence="2 3">
    <name type="scientific">Elysia crispata</name>
    <name type="common">lettuce slug</name>
    <dbReference type="NCBI Taxonomy" id="231223"/>
    <lineage>
        <taxon>Eukaryota</taxon>
        <taxon>Metazoa</taxon>
        <taxon>Spiralia</taxon>
        <taxon>Lophotrochozoa</taxon>
        <taxon>Mollusca</taxon>
        <taxon>Gastropoda</taxon>
        <taxon>Heterobranchia</taxon>
        <taxon>Euthyneura</taxon>
        <taxon>Panpulmonata</taxon>
        <taxon>Sacoglossa</taxon>
        <taxon>Placobranchoidea</taxon>
        <taxon>Plakobranchidae</taxon>
        <taxon>Elysia</taxon>
    </lineage>
</organism>
<gene>
    <name evidence="2" type="ORF">RRG08_009898</name>
</gene>
<name>A0AAE0Y9G1_9GAST</name>
<evidence type="ECO:0000313" key="2">
    <source>
        <dbReference type="EMBL" id="KAK3737265.1"/>
    </source>
</evidence>
<reference evidence="2" key="1">
    <citation type="journal article" date="2023" name="G3 (Bethesda)">
        <title>A reference genome for the long-term kleptoplast-retaining sea slug Elysia crispata morphotype clarki.</title>
        <authorList>
            <person name="Eastman K.E."/>
            <person name="Pendleton A.L."/>
            <person name="Shaikh M.A."/>
            <person name="Suttiyut T."/>
            <person name="Ogas R."/>
            <person name="Tomko P."/>
            <person name="Gavelis G."/>
            <person name="Widhalm J.R."/>
            <person name="Wisecaver J.H."/>
        </authorList>
    </citation>
    <scope>NUCLEOTIDE SEQUENCE</scope>
    <source>
        <strain evidence="2">ECLA1</strain>
    </source>
</reference>
<keyword evidence="3" id="KW-1185">Reference proteome</keyword>
<dbReference type="InterPro" id="IPR018289">
    <property type="entry name" value="MULE_transposase_dom"/>
</dbReference>
<comment type="caution">
    <text evidence="2">The sequence shown here is derived from an EMBL/GenBank/DDBJ whole genome shotgun (WGS) entry which is preliminary data.</text>
</comment>
<proteinExistence type="predicted"/>
<dbReference type="Pfam" id="PF10551">
    <property type="entry name" value="MULE"/>
    <property type="match status" value="1"/>
</dbReference>
<dbReference type="EMBL" id="JAWDGP010006661">
    <property type="protein sequence ID" value="KAK3737265.1"/>
    <property type="molecule type" value="Genomic_DNA"/>
</dbReference>
<protein>
    <recommendedName>
        <fullName evidence="1">MULE transposase domain-containing protein</fullName>
    </recommendedName>
</protein>